<keyword evidence="2" id="KW-0540">Nuclease</keyword>
<dbReference type="Pfam" id="PF08340">
    <property type="entry name" value="YicC-like_C"/>
    <property type="match status" value="1"/>
</dbReference>
<feature type="domain" description="Endoribonuclease YicC-like C-terminal" evidence="7">
    <location>
        <begin position="175"/>
        <end position="289"/>
    </location>
</feature>
<dbReference type="PANTHER" id="PTHR30636:SF3">
    <property type="entry name" value="UPF0701 PROTEIN YICC"/>
    <property type="match status" value="1"/>
</dbReference>
<protein>
    <submittedName>
        <fullName evidence="8">YicC family protein</fullName>
    </submittedName>
</protein>
<dbReference type="GO" id="GO:0016787">
    <property type="term" value="F:hydrolase activity"/>
    <property type="evidence" value="ECO:0007669"/>
    <property type="project" value="UniProtKB-KW"/>
</dbReference>
<evidence type="ECO:0000256" key="5">
    <source>
        <dbReference type="ARBA" id="ARBA00035648"/>
    </source>
</evidence>
<gene>
    <name evidence="8" type="ORF">CRV09_03010</name>
</gene>
<evidence type="ECO:0000256" key="1">
    <source>
        <dbReference type="ARBA" id="ARBA00001968"/>
    </source>
</evidence>
<dbReference type="Pfam" id="PF03755">
    <property type="entry name" value="YicC-like_N"/>
    <property type="match status" value="1"/>
</dbReference>
<proteinExistence type="inferred from homology"/>
<dbReference type="Proteomes" id="UP000295937">
    <property type="component" value="Unassembled WGS sequence"/>
</dbReference>
<dbReference type="OrthoDB" id="9771229at2"/>
<comment type="similarity">
    <text evidence="5">Belongs to the YicC/YloC family.</text>
</comment>
<keyword evidence="4" id="KW-0378">Hydrolase</keyword>
<evidence type="ECO:0000313" key="9">
    <source>
        <dbReference type="Proteomes" id="UP000295937"/>
    </source>
</evidence>
<dbReference type="InterPro" id="IPR013527">
    <property type="entry name" value="YicC-like_N"/>
</dbReference>
<dbReference type="EMBL" id="PDKR01000005">
    <property type="protein sequence ID" value="PPI88374.1"/>
    <property type="molecule type" value="Genomic_DNA"/>
</dbReference>
<evidence type="ECO:0000259" key="6">
    <source>
        <dbReference type="Pfam" id="PF03755"/>
    </source>
</evidence>
<evidence type="ECO:0000256" key="4">
    <source>
        <dbReference type="ARBA" id="ARBA00022801"/>
    </source>
</evidence>
<comment type="cofactor">
    <cofactor evidence="1">
        <name>a divalent metal cation</name>
        <dbReference type="ChEBI" id="CHEBI:60240"/>
    </cofactor>
</comment>
<name>A0A2P5T1A0_9GAMM</name>
<dbReference type="GO" id="GO:0004521">
    <property type="term" value="F:RNA endonuclease activity"/>
    <property type="evidence" value="ECO:0007669"/>
    <property type="project" value="InterPro"/>
</dbReference>
<dbReference type="InterPro" id="IPR005229">
    <property type="entry name" value="YicC/YloC-like"/>
</dbReference>
<dbReference type="PANTHER" id="PTHR30636">
    <property type="entry name" value="UPF0701 PROTEIN YICC"/>
    <property type="match status" value="1"/>
</dbReference>
<reference evidence="8 9" key="1">
    <citation type="journal article" date="2018" name="Genome Biol. Evol.">
        <title>Cladogenesis and Genomic Streamlining in Extracellular Endosymbionts of Tropical Stink Bugs.</title>
        <authorList>
            <person name="Otero-Bravo A."/>
            <person name="Goffredi S."/>
            <person name="Sabree Z.L."/>
        </authorList>
    </citation>
    <scope>NUCLEOTIDE SEQUENCE [LARGE SCALE GENOMIC DNA]</scope>
    <source>
        <strain evidence="8 9">SoEO</strain>
    </source>
</reference>
<sequence length="289" mass="34304">MIKSMTAYANYKTKSHWGIVNWEFRSVNQRYLEIYIHLPDKWRRLEFEIRKRIRQHLIRGRIEGILHLEINANYIITELKINKELVKKVIYAANLVKMQSNEGIINPLEVLRWPGVISDSEQDNNIVMDNEILNTMDNAINNLIKTRENEGAVLKSLIEKKLESIKKEINKIRFHMPEVLKLQHKRVLEKLKNIEVQLENYRFEQELLMIAQRIDITEELDRIDAHINETFNILEMQGAVGRRLDFMMQELSRESNTLLSKSINSDITTYAIELKVLIEQIREQIQNIE</sequence>
<dbReference type="InterPro" id="IPR013551">
    <property type="entry name" value="YicC-like_C"/>
</dbReference>
<keyword evidence="3" id="KW-0255">Endonuclease</keyword>
<organism evidence="8 9">
    <name type="scientific">Candidatus Pantoea edessiphila</name>
    <dbReference type="NCBI Taxonomy" id="2044610"/>
    <lineage>
        <taxon>Bacteria</taxon>
        <taxon>Pseudomonadati</taxon>
        <taxon>Pseudomonadota</taxon>
        <taxon>Gammaproteobacteria</taxon>
        <taxon>Enterobacterales</taxon>
        <taxon>Erwiniaceae</taxon>
        <taxon>Pantoea</taxon>
    </lineage>
</organism>
<evidence type="ECO:0000259" key="7">
    <source>
        <dbReference type="Pfam" id="PF08340"/>
    </source>
</evidence>
<evidence type="ECO:0000256" key="2">
    <source>
        <dbReference type="ARBA" id="ARBA00022722"/>
    </source>
</evidence>
<evidence type="ECO:0000313" key="8">
    <source>
        <dbReference type="EMBL" id="PPI88374.1"/>
    </source>
</evidence>
<dbReference type="NCBIfam" id="TIGR00255">
    <property type="entry name" value="YicC/YloC family endoribonuclease"/>
    <property type="match status" value="1"/>
</dbReference>
<comment type="caution">
    <text evidence="8">The sequence shown here is derived from an EMBL/GenBank/DDBJ whole genome shotgun (WGS) entry which is preliminary data.</text>
</comment>
<evidence type="ECO:0000256" key="3">
    <source>
        <dbReference type="ARBA" id="ARBA00022759"/>
    </source>
</evidence>
<accession>A0A2P5T1A0</accession>
<feature type="domain" description="Endoribonuclease YicC-like N-terminal" evidence="6">
    <location>
        <begin position="2"/>
        <end position="155"/>
    </location>
</feature>
<dbReference type="AlphaFoldDB" id="A0A2P5T1A0"/>
<dbReference type="RefSeq" id="WP_136132682.1">
    <property type="nucleotide sequence ID" value="NZ_PDKR01000005.1"/>
</dbReference>